<dbReference type="HOGENOM" id="CLU_021114_0_1_10"/>
<proteinExistence type="predicted"/>
<name>B7BGS8_9BACT</name>
<dbReference type="AlphaFoldDB" id="B7BGS8"/>
<dbReference type="Pfam" id="PF09820">
    <property type="entry name" value="AAA-ATPase_like"/>
    <property type="match status" value="1"/>
</dbReference>
<dbReference type="Proteomes" id="UP000005510">
    <property type="component" value="Unassembled WGS sequence"/>
</dbReference>
<evidence type="ECO:0000313" key="2">
    <source>
        <dbReference type="EMBL" id="EEC94381.1"/>
    </source>
</evidence>
<dbReference type="SUPFAM" id="SSF52540">
    <property type="entry name" value="P-loop containing nucleoside triphosphate hydrolases"/>
    <property type="match status" value="1"/>
</dbReference>
<dbReference type="InterPro" id="IPR018631">
    <property type="entry name" value="AAA-ATPase-like_dom"/>
</dbReference>
<dbReference type="STRING" id="537006.PRABACTJOHN_04277"/>
<dbReference type="Pfam" id="PF08011">
    <property type="entry name" value="PDDEXK_9"/>
    <property type="match status" value="1"/>
</dbReference>
<dbReference type="PANTHER" id="PTHR34825">
    <property type="entry name" value="CONSERVED PROTEIN, WITH A WEAK D-GALACTARATE DEHYDRATASE/ALTRONATE HYDROLASE DOMAIN"/>
    <property type="match status" value="1"/>
</dbReference>
<dbReference type="PANTHER" id="PTHR34825:SF1">
    <property type="entry name" value="AAA-ATPASE-LIKE DOMAIN-CONTAINING PROTEIN"/>
    <property type="match status" value="1"/>
</dbReference>
<feature type="domain" description="AAA-ATPase-like" evidence="1">
    <location>
        <begin position="18"/>
        <end position="214"/>
    </location>
</feature>
<organism evidence="2 3">
    <name type="scientific">Parabacteroides johnsonii DSM 18315</name>
    <dbReference type="NCBI Taxonomy" id="537006"/>
    <lineage>
        <taxon>Bacteria</taxon>
        <taxon>Pseudomonadati</taxon>
        <taxon>Bacteroidota</taxon>
        <taxon>Bacteroidia</taxon>
        <taxon>Bacteroidales</taxon>
        <taxon>Tannerellaceae</taxon>
        <taxon>Parabacteroides</taxon>
    </lineage>
</organism>
<protein>
    <recommendedName>
        <fullName evidence="1">AAA-ATPase-like domain-containing protein</fullName>
    </recommendedName>
</protein>
<dbReference type="InterPro" id="IPR027417">
    <property type="entry name" value="P-loop_NTPase"/>
</dbReference>
<gene>
    <name evidence="2" type="ORF">PRABACTJOHN_04277</name>
</gene>
<dbReference type="InterPro" id="IPR012547">
    <property type="entry name" value="PDDEXK_9"/>
</dbReference>
<sequence length="527" mass="62216">MHSSNNFERTAMSNKIYPIGVQNFESLRQDGYFYIDKTEFIYRLVKSGRYYFLSRPRRFGKSLLISTLEAYFQGKKELFEGLAMERLEKDWSQYPILHLDLNARQYDRPESLLEELNKHLEIWEQTYGSPYGDRKPEERFYQVIRCAYKKTGQRVVVLVDEYDKPLLQAIGNAELQEAYRNILKAFYGVLKSTDGHIQFAMLTGVTKFGKISVFSDLNNLDDISMREPYVNLCGISEQEIHDNLEEEIHELAELQNMTYEDVCVKLKVYYDGYHFVENTIGVYNPFSLLNTFKYNKFGNYWFETGTPSYLVILLKQSHYDLERMANEVTSSDILNSIYEDLNPIPLIYQSGYLTIKGYDEEFGVYRLGFPNREVEEGFIKYLMPFYTSVDKVESTFEIQKFVNEIRKGQPDAFLRRLQSFLADTPYELARQLELHYQNVLFIVFKLVGFYAQVEYHTSVGRIDLVLKTQDYIYIMEFKLEGTAQDALKQINEKQYALPFATDPRKRFKIGVNFSNRLRNIEEWIIEE</sequence>
<accession>B7BGS8</accession>
<evidence type="ECO:0000313" key="3">
    <source>
        <dbReference type="Proteomes" id="UP000005510"/>
    </source>
</evidence>
<dbReference type="EMBL" id="ABYH01000419">
    <property type="protein sequence ID" value="EEC94381.1"/>
    <property type="molecule type" value="Genomic_DNA"/>
</dbReference>
<evidence type="ECO:0000259" key="1">
    <source>
        <dbReference type="Pfam" id="PF09820"/>
    </source>
</evidence>
<reference evidence="2 3" key="2">
    <citation type="submission" date="2008-10" db="EMBL/GenBank/DDBJ databases">
        <authorList>
            <person name="Fulton L."/>
            <person name="Clifton S."/>
            <person name="Fulton B."/>
            <person name="Xu J."/>
            <person name="Minx P."/>
            <person name="Pepin K.H."/>
            <person name="Johnson M."/>
            <person name="Bhonagiri V."/>
            <person name="Nash W.E."/>
            <person name="Mardis E.R."/>
            <person name="Wilson R.K."/>
        </authorList>
    </citation>
    <scope>NUCLEOTIDE SEQUENCE [LARGE SCALE GENOMIC DNA]</scope>
    <source>
        <strain evidence="2 3">DSM 18315</strain>
    </source>
</reference>
<comment type="caution">
    <text evidence="2">The sequence shown here is derived from an EMBL/GenBank/DDBJ whole genome shotgun (WGS) entry which is preliminary data.</text>
</comment>
<reference evidence="2 3" key="1">
    <citation type="submission" date="2008-10" db="EMBL/GenBank/DDBJ databases">
        <title>Draft genome sequence of Parabacteroides johnsonii (DSM 18315).</title>
        <authorList>
            <person name="Sudarsanam P."/>
            <person name="Ley R."/>
            <person name="Guruge J."/>
            <person name="Turnbaugh P.J."/>
            <person name="Mahowald M."/>
            <person name="Liep D."/>
            <person name="Gordon J."/>
        </authorList>
    </citation>
    <scope>NUCLEOTIDE SEQUENCE [LARGE SCALE GENOMIC DNA]</scope>
    <source>
        <strain evidence="2 3">DSM 18315</strain>
    </source>
</reference>